<evidence type="ECO:0000313" key="4">
    <source>
        <dbReference type="Proteomes" id="UP001595993"/>
    </source>
</evidence>
<dbReference type="EMBL" id="JBHSFE010000036">
    <property type="protein sequence ID" value="MFC4612489.1"/>
    <property type="molecule type" value="Genomic_DNA"/>
</dbReference>
<dbReference type="SUPFAM" id="SSF55874">
    <property type="entry name" value="ATPase domain of HSP90 chaperone/DNA topoisomerase II/histidine kinase"/>
    <property type="match status" value="1"/>
</dbReference>
<accession>A0ABV9GIS5</accession>
<dbReference type="Proteomes" id="UP001595993">
    <property type="component" value="Unassembled WGS sequence"/>
</dbReference>
<dbReference type="Gene3D" id="3.30.565.10">
    <property type="entry name" value="Histidine kinase-like ATPase, C-terminal domain"/>
    <property type="match status" value="1"/>
</dbReference>
<comment type="caution">
    <text evidence="3">The sequence shown here is derived from an EMBL/GenBank/DDBJ whole genome shotgun (WGS) entry which is preliminary data.</text>
</comment>
<gene>
    <name evidence="3" type="ORF">ACFO9E_32770</name>
</gene>
<dbReference type="InterPro" id="IPR036890">
    <property type="entry name" value="HATPase_C_sf"/>
</dbReference>
<feature type="transmembrane region" description="Helical" evidence="2">
    <location>
        <begin position="6"/>
        <end position="28"/>
    </location>
</feature>
<sequence length="229" mass="24212">MTLVPAALPEVAATAALTAAFVAAPILLRSRRLLTGLRAERDAAVQETARIGARCGALKEETQHLVAVAELLANAVHHSHGTLSVDVSLHQAESGVCIVIDDAGVGMHQDEVEFATRRLPGRHWVQLTELGDPPRAPGSPRSAAWCGSTALACVRRPTCAVGRRSRGRIHTGPFAHAPRSHGTLCRDRAGAADARGDAGDLGCLPGRHSVRARRHPSPSPRRELSMTTS</sequence>
<dbReference type="RefSeq" id="WP_381202678.1">
    <property type="nucleotide sequence ID" value="NZ_JBHSFE010000036.1"/>
</dbReference>
<keyword evidence="2" id="KW-0472">Membrane</keyword>
<evidence type="ECO:0000256" key="1">
    <source>
        <dbReference type="SAM" id="MobiDB-lite"/>
    </source>
</evidence>
<keyword evidence="2" id="KW-1133">Transmembrane helix</keyword>
<keyword evidence="2" id="KW-0812">Transmembrane</keyword>
<proteinExistence type="predicted"/>
<feature type="region of interest" description="Disordered" evidence="1">
    <location>
        <begin position="196"/>
        <end position="229"/>
    </location>
</feature>
<reference evidence="4" key="1">
    <citation type="journal article" date="2019" name="Int. J. Syst. Evol. Microbiol.">
        <title>The Global Catalogue of Microorganisms (GCM) 10K type strain sequencing project: providing services to taxonomists for standard genome sequencing and annotation.</title>
        <authorList>
            <consortium name="The Broad Institute Genomics Platform"/>
            <consortium name="The Broad Institute Genome Sequencing Center for Infectious Disease"/>
            <person name="Wu L."/>
            <person name="Ma J."/>
        </authorList>
    </citation>
    <scope>NUCLEOTIDE SEQUENCE [LARGE SCALE GENOMIC DNA]</scope>
    <source>
        <strain evidence="4">CGMCC 4.7139</strain>
    </source>
</reference>
<name>A0ABV9GIS5_9ACTN</name>
<feature type="compositionally biased region" description="Basic and acidic residues" evidence="1">
    <location>
        <begin position="220"/>
        <end position="229"/>
    </location>
</feature>
<evidence type="ECO:0000256" key="2">
    <source>
        <dbReference type="SAM" id="Phobius"/>
    </source>
</evidence>
<evidence type="ECO:0008006" key="5">
    <source>
        <dbReference type="Google" id="ProtNLM"/>
    </source>
</evidence>
<organism evidence="3 4">
    <name type="scientific">Streptomyces maoxianensis</name>
    <dbReference type="NCBI Taxonomy" id="1459942"/>
    <lineage>
        <taxon>Bacteria</taxon>
        <taxon>Bacillati</taxon>
        <taxon>Actinomycetota</taxon>
        <taxon>Actinomycetes</taxon>
        <taxon>Kitasatosporales</taxon>
        <taxon>Streptomycetaceae</taxon>
        <taxon>Streptomyces</taxon>
    </lineage>
</organism>
<evidence type="ECO:0000313" key="3">
    <source>
        <dbReference type="EMBL" id="MFC4612489.1"/>
    </source>
</evidence>
<keyword evidence="4" id="KW-1185">Reference proteome</keyword>
<protein>
    <recommendedName>
        <fullName evidence="5">Histidine kinase/HSP90-like ATPase domain-containing protein</fullName>
    </recommendedName>
</protein>